<dbReference type="STRING" id="39692.BST38_24640"/>
<dbReference type="RefSeq" id="WP_083146112.1">
    <property type="nucleotide sequence ID" value="NZ_MVID01000030.1"/>
</dbReference>
<dbReference type="PANTHER" id="PTHR43537">
    <property type="entry name" value="TRANSCRIPTIONAL REGULATOR, GNTR FAMILY"/>
    <property type="match status" value="1"/>
</dbReference>
<dbReference type="Gene3D" id="1.20.120.530">
    <property type="entry name" value="GntR ligand-binding domain-like"/>
    <property type="match status" value="1"/>
</dbReference>
<gene>
    <name evidence="5" type="ORF">MPP7335_05598</name>
</gene>
<dbReference type="Pfam" id="PF07729">
    <property type="entry name" value="FCD"/>
    <property type="match status" value="1"/>
</dbReference>
<keyword evidence="3" id="KW-0804">Transcription</keyword>
<dbReference type="CDD" id="cd07377">
    <property type="entry name" value="WHTH_GntR"/>
    <property type="match status" value="1"/>
</dbReference>
<dbReference type="InterPro" id="IPR036390">
    <property type="entry name" value="WH_DNA-bd_sf"/>
</dbReference>
<sequence>MTLAPGDREADPNAVARYLDDQLLSGELKPGGRVPTERALAGLLGCSRHDVRRQLDVLERQGRITREVGRGTFLTEDGTASPDAVKTPVQLSPLDLIDARAAWEPNLMTLVAVAATAEDFAEIRRCLERGEAAQSPAEFMMWDMAFHRALALATHNTVVVALHEMVEAGRRHLAGSALDNRPYTEENSTVCQREHREIADAIFDRDAHRSQAAMRNHLRTVRRQLLSGLP</sequence>
<dbReference type="EMBL" id="UEGS01000001">
    <property type="protein sequence ID" value="SRX83814.1"/>
    <property type="molecule type" value="Genomic_DNA"/>
</dbReference>
<evidence type="ECO:0000256" key="3">
    <source>
        <dbReference type="ARBA" id="ARBA00023163"/>
    </source>
</evidence>
<dbReference type="Pfam" id="PF00392">
    <property type="entry name" value="GntR"/>
    <property type="match status" value="1"/>
</dbReference>
<dbReference type="GO" id="GO:0003677">
    <property type="term" value="F:DNA binding"/>
    <property type="evidence" value="ECO:0007669"/>
    <property type="project" value="UniProtKB-KW"/>
</dbReference>
<keyword evidence="1" id="KW-0805">Transcription regulation</keyword>
<evidence type="ECO:0000256" key="2">
    <source>
        <dbReference type="ARBA" id="ARBA00023125"/>
    </source>
</evidence>
<evidence type="ECO:0000259" key="4">
    <source>
        <dbReference type="PROSITE" id="PS50949"/>
    </source>
</evidence>
<dbReference type="Gene3D" id="1.10.10.10">
    <property type="entry name" value="Winged helix-like DNA-binding domain superfamily/Winged helix DNA-binding domain"/>
    <property type="match status" value="1"/>
</dbReference>
<dbReference type="PROSITE" id="PS50949">
    <property type="entry name" value="HTH_GNTR"/>
    <property type="match status" value="1"/>
</dbReference>
<dbReference type="InterPro" id="IPR008920">
    <property type="entry name" value="TF_FadR/GntR_C"/>
</dbReference>
<dbReference type="Proteomes" id="UP000252008">
    <property type="component" value="Unassembled WGS sequence"/>
</dbReference>
<organism evidence="5 6">
    <name type="scientific">Mycolicibacterium parafortuitum</name>
    <name type="common">Mycobacterium parafortuitum</name>
    <dbReference type="NCBI Taxonomy" id="39692"/>
    <lineage>
        <taxon>Bacteria</taxon>
        <taxon>Bacillati</taxon>
        <taxon>Actinomycetota</taxon>
        <taxon>Actinomycetes</taxon>
        <taxon>Mycobacteriales</taxon>
        <taxon>Mycobacteriaceae</taxon>
        <taxon>Mycolicibacterium</taxon>
    </lineage>
</organism>
<dbReference type="GO" id="GO:0003700">
    <property type="term" value="F:DNA-binding transcription factor activity"/>
    <property type="evidence" value="ECO:0007669"/>
    <property type="project" value="InterPro"/>
</dbReference>
<evidence type="ECO:0000256" key="1">
    <source>
        <dbReference type="ARBA" id="ARBA00023015"/>
    </source>
</evidence>
<protein>
    <submittedName>
        <fullName evidence="5">GntR family transcriptional regulator [Rhodococcus jostii RHA1]</fullName>
    </submittedName>
</protein>
<accession>A0A375YS46</accession>
<dbReference type="SUPFAM" id="SSF48008">
    <property type="entry name" value="GntR ligand-binding domain-like"/>
    <property type="match status" value="1"/>
</dbReference>
<dbReference type="AlphaFoldDB" id="A0A375YS46"/>
<dbReference type="InterPro" id="IPR000524">
    <property type="entry name" value="Tscrpt_reg_HTH_GntR"/>
</dbReference>
<feature type="domain" description="HTH gntR-type" evidence="4">
    <location>
        <begin position="9"/>
        <end position="77"/>
    </location>
</feature>
<dbReference type="SMART" id="SM00895">
    <property type="entry name" value="FCD"/>
    <property type="match status" value="1"/>
</dbReference>
<dbReference type="SMART" id="SM00345">
    <property type="entry name" value="HTH_GNTR"/>
    <property type="match status" value="1"/>
</dbReference>
<dbReference type="PANTHER" id="PTHR43537:SF5">
    <property type="entry name" value="UXU OPERON TRANSCRIPTIONAL REGULATOR"/>
    <property type="match status" value="1"/>
</dbReference>
<evidence type="ECO:0000313" key="5">
    <source>
        <dbReference type="EMBL" id="SRX83814.1"/>
    </source>
</evidence>
<dbReference type="PRINTS" id="PR00035">
    <property type="entry name" value="HTHGNTR"/>
</dbReference>
<evidence type="ECO:0000313" key="6">
    <source>
        <dbReference type="Proteomes" id="UP000252008"/>
    </source>
</evidence>
<keyword evidence="6" id="KW-1185">Reference proteome</keyword>
<name>A0A375YS46_MYCPF</name>
<dbReference type="SUPFAM" id="SSF46785">
    <property type="entry name" value="Winged helix' DNA-binding domain"/>
    <property type="match status" value="1"/>
</dbReference>
<reference evidence="5 6" key="1">
    <citation type="submission" date="2018-05" db="EMBL/GenBank/DDBJ databases">
        <authorList>
            <consortium name="IHU Genomes"/>
        </authorList>
    </citation>
    <scope>NUCLEOTIDE SEQUENCE [LARGE SCALE GENOMIC DNA]</scope>
    <source>
        <strain evidence="5 6">P7335</strain>
    </source>
</reference>
<proteinExistence type="predicted"/>
<dbReference type="InterPro" id="IPR036388">
    <property type="entry name" value="WH-like_DNA-bd_sf"/>
</dbReference>
<keyword evidence="2" id="KW-0238">DNA-binding</keyword>
<dbReference type="InterPro" id="IPR011711">
    <property type="entry name" value="GntR_C"/>
</dbReference>